<feature type="coiled-coil region" evidence="2">
    <location>
        <begin position="599"/>
        <end position="633"/>
    </location>
</feature>
<feature type="coiled-coil region" evidence="2">
    <location>
        <begin position="503"/>
        <end position="551"/>
    </location>
</feature>
<accession>A0A0A8LAX6</accession>
<feature type="compositionally biased region" description="Basic and acidic residues" evidence="3">
    <location>
        <begin position="814"/>
        <end position="828"/>
    </location>
</feature>
<gene>
    <name evidence="4" type="ORF">KLDO_g3645</name>
</gene>
<feature type="region of interest" description="Disordered" evidence="3">
    <location>
        <begin position="655"/>
        <end position="828"/>
    </location>
</feature>
<dbReference type="OrthoDB" id="4070583at2759"/>
<dbReference type="InterPro" id="IPR024527">
    <property type="entry name" value="Eisosome1"/>
</dbReference>
<sequence length="828" mass="90023">MSLVSAVTGDEANESNGKEQSSVYQTSGKPLSKEALYRAKLKYGVYQSPGQTLPSGVVNGKHASDAAANLANSNKTTIEAYKRLLNPNASIAASAATTPKKAVQPTGNSTPSFAASSAASAAPKAARSRASSSASTTAPSFVSSSAGSPLNSKIPKMDITKVLAGAERNAAESAHLRTNPEKVSYVKGVPNRSAGKAAGASFSLTSDIVSNLPTKKEYIQSAEKESHATEWAQKAVAALKDFNPNEAADKENKEREEKRNIIIKQLTSETVLSKAKLNAQQRLDSIDRDTSQKAIFRNVDFNKAAVLIAQQNQTKNRSASAATANKVNLGGGLWLAPGDIDNIAKGLIAPVLDEVDQRTGAQLAMDVDIQKRDIDYKQQYDAWVAIQTEKENNDSLLQSQAFESHQKETTDLETKLAAKFDKLCKTKDSKVSKLEAALEAKKAELAKLKEDQEEELVQADERKTAECADLEQSNEKDFEQAKKDQEELLLPFRNDLTAAEEHHTSLKNESAEINKSIEELRKSIENHKTHMEELTAQIEEHHQKLAEEEEAFNIQSESHQQLKDDIETNYVVLAEKAKEECKTSAEEARVKQLEVDALINEREAELSNTEIQLKREKLNLISALQEVAEVKKEDKIDEEKAKAFLGTTSGEFLASQKKAEVVSKNPADSKSSEPSGSAKVEAVSGKVDPKAAESASASKKQSTGEFTSPSKSKKKSDKEQKGLSIKKFFGLKQSDKTKHVDAPKSTPSNEVSKTVKTQKPETESTAKKGNTETKSATEVNKNSLEPSFSGFSQGSVRNTVEQSNASEIEGEDVASAKDKRKSLFKEVF</sequence>
<feature type="region of interest" description="Disordered" evidence="3">
    <location>
        <begin position="94"/>
        <end position="115"/>
    </location>
</feature>
<evidence type="ECO:0000256" key="3">
    <source>
        <dbReference type="SAM" id="MobiDB-lite"/>
    </source>
</evidence>
<evidence type="ECO:0000256" key="1">
    <source>
        <dbReference type="ARBA" id="ARBA00008528"/>
    </source>
</evidence>
<name>A0A0A8LAX6_9SACH</name>
<proteinExistence type="inferred from homology"/>
<comment type="similarity">
    <text evidence="1">Belongs to the EIS1 family.</text>
</comment>
<feature type="region of interest" description="Disordered" evidence="3">
    <location>
        <begin position="130"/>
        <end position="149"/>
    </location>
</feature>
<evidence type="ECO:0000313" key="4">
    <source>
        <dbReference type="EMBL" id="CDO95402.1"/>
    </source>
</evidence>
<feature type="compositionally biased region" description="Basic and acidic residues" evidence="3">
    <location>
        <begin position="733"/>
        <end position="742"/>
    </location>
</feature>
<dbReference type="AlphaFoldDB" id="A0A0A8LAX6"/>
<feature type="compositionally biased region" description="Low complexity" evidence="3">
    <location>
        <begin position="130"/>
        <end position="146"/>
    </location>
</feature>
<feature type="compositionally biased region" description="Polar residues" evidence="3">
    <location>
        <begin position="14"/>
        <end position="29"/>
    </location>
</feature>
<organism evidence="4 5">
    <name type="scientific">Kluyveromyces dobzhanskii CBS 2104</name>
    <dbReference type="NCBI Taxonomy" id="1427455"/>
    <lineage>
        <taxon>Eukaryota</taxon>
        <taxon>Fungi</taxon>
        <taxon>Dikarya</taxon>
        <taxon>Ascomycota</taxon>
        <taxon>Saccharomycotina</taxon>
        <taxon>Saccharomycetes</taxon>
        <taxon>Saccharomycetales</taxon>
        <taxon>Saccharomycetaceae</taxon>
        <taxon>Kluyveromyces</taxon>
    </lineage>
</organism>
<feature type="coiled-coil region" evidence="2">
    <location>
        <begin position="431"/>
        <end position="462"/>
    </location>
</feature>
<reference evidence="4 5" key="1">
    <citation type="submission" date="2014-03" db="EMBL/GenBank/DDBJ databases">
        <title>The genome of Kluyveromyces dobzhanskii.</title>
        <authorList>
            <person name="Nystedt B."/>
            <person name="Astrom S."/>
        </authorList>
    </citation>
    <scope>NUCLEOTIDE SEQUENCE [LARGE SCALE GENOMIC DNA]</scope>
    <source>
        <strain evidence="4 5">CBS 2104</strain>
    </source>
</reference>
<evidence type="ECO:0000313" key="5">
    <source>
        <dbReference type="Proteomes" id="UP000031516"/>
    </source>
</evidence>
<feature type="region of interest" description="Disordered" evidence="3">
    <location>
        <begin position="1"/>
        <end position="29"/>
    </location>
</feature>
<dbReference type="GO" id="GO:0070941">
    <property type="term" value="P:eisosome assembly"/>
    <property type="evidence" value="ECO:0007669"/>
    <property type="project" value="TreeGrafter"/>
</dbReference>
<evidence type="ECO:0000256" key="2">
    <source>
        <dbReference type="SAM" id="Coils"/>
    </source>
</evidence>
<feature type="compositionally biased region" description="Basic and acidic residues" evidence="3">
    <location>
        <begin position="758"/>
        <end position="771"/>
    </location>
</feature>
<feature type="compositionally biased region" description="Polar residues" evidence="3">
    <location>
        <begin position="772"/>
        <end position="806"/>
    </location>
</feature>
<dbReference type="Proteomes" id="UP000031516">
    <property type="component" value="Unassembled WGS sequence"/>
</dbReference>
<keyword evidence="5" id="KW-1185">Reference proteome</keyword>
<comment type="caution">
    <text evidence="4">The sequence shown here is derived from an EMBL/GenBank/DDBJ whole genome shotgun (WGS) entry which is preliminary data.</text>
</comment>
<feature type="compositionally biased region" description="Polar residues" evidence="3">
    <location>
        <begin position="666"/>
        <end position="675"/>
    </location>
</feature>
<keyword evidence="2" id="KW-0175">Coiled coil</keyword>
<dbReference type="Pfam" id="PF12757">
    <property type="entry name" value="Eisosome1"/>
    <property type="match status" value="1"/>
</dbReference>
<protein>
    <submittedName>
        <fullName evidence="4">WGS project CCBQ000000000 data, contig 00015</fullName>
    </submittedName>
</protein>
<dbReference type="PANTHER" id="PTHR28298:SF1">
    <property type="entry name" value="EISOSOME PROTEIN 1"/>
    <property type="match status" value="1"/>
</dbReference>
<dbReference type="PANTHER" id="PTHR28298">
    <property type="entry name" value="EISOSOME PROTEIN 1"/>
    <property type="match status" value="1"/>
</dbReference>
<feature type="compositionally biased region" description="Polar residues" evidence="3">
    <location>
        <begin position="745"/>
        <end position="757"/>
    </location>
</feature>
<dbReference type="EMBL" id="CCBQ010000045">
    <property type="protein sequence ID" value="CDO95402.1"/>
    <property type="molecule type" value="Genomic_DNA"/>
</dbReference>
<feature type="compositionally biased region" description="Low complexity" evidence="3">
    <location>
        <begin position="692"/>
        <end position="701"/>
    </location>
</feature>